<evidence type="ECO:0000313" key="1">
    <source>
        <dbReference type="EMBL" id="MSS02161.1"/>
    </source>
</evidence>
<reference evidence="1 2" key="1">
    <citation type="submission" date="2019-08" db="EMBL/GenBank/DDBJ databases">
        <title>In-depth cultivation of the pig gut microbiome towards novel bacterial diversity and tailored functional studies.</title>
        <authorList>
            <person name="Wylensek D."/>
            <person name="Hitch T.C.A."/>
            <person name="Clavel T."/>
        </authorList>
    </citation>
    <scope>NUCLEOTIDE SEQUENCE [LARGE SCALE GENOMIC DNA]</scope>
    <source>
        <strain evidence="1 2">LKV-178-WT-2G</strain>
    </source>
</reference>
<comment type="caution">
    <text evidence="1">The sequence shown here is derived from an EMBL/GenBank/DDBJ whole genome shotgun (WGS) entry which is preliminary data.</text>
</comment>
<dbReference type="InterPro" id="IPR023214">
    <property type="entry name" value="HAD_sf"/>
</dbReference>
<dbReference type="GO" id="GO:0016791">
    <property type="term" value="F:phosphatase activity"/>
    <property type="evidence" value="ECO:0007669"/>
    <property type="project" value="UniProtKB-ARBA"/>
</dbReference>
<dbReference type="NCBIfam" id="TIGR01484">
    <property type="entry name" value="HAD-SF-IIB"/>
    <property type="match status" value="1"/>
</dbReference>
<dbReference type="InterPro" id="IPR000150">
    <property type="entry name" value="Cof"/>
</dbReference>
<protein>
    <submittedName>
        <fullName evidence="1">HAD family phosphatase</fullName>
    </submittedName>
</protein>
<dbReference type="SFLD" id="SFLDS00003">
    <property type="entry name" value="Haloacid_Dehalogenase"/>
    <property type="match status" value="1"/>
</dbReference>
<organism evidence="1 2">
    <name type="scientific">Floccifex porci</name>
    <dbReference type="NCBI Taxonomy" id="2606629"/>
    <lineage>
        <taxon>Bacteria</taxon>
        <taxon>Bacillati</taxon>
        <taxon>Bacillota</taxon>
        <taxon>Erysipelotrichia</taxon>
        <taxon>Erysipelotrichales</taxon>
        <taxon>Erysipelotrichaceae</taxon>
        <taxon>Floccifex</taxon>
    </lineage>
</organism>
<keyword evidence="2" id="KW-1185">Reference proteome</keyword>
<dbReference type="SFLD" id="SFLDG01140">
    <property type="entry name" value="C2.B:_Phosphomannomutase_and_P"/>
    <property type="match status" value="1"/>
</dbReference>
<dbReference type="GO" id="GO:0000287">
    <property type="term" value="F:magnesium ion binding"/>
    <property type="evidence" value="ECO:0007669"/>
    <property type="project" value="TreeGrafter"/>
</dbReference>
<accession>A0A7X2N4B0</accession>
<dbReference type="InterPro" id="IPR006379">
    <property type="entry name" value="HAD-SF_hydro_IIB"/>
</dbReference>
<dbReference type="SUPFAM" id="SSF56784">
    <property type="entry name" value="HAD-like"/>
    <property type="match status" value="1"/>
</dbReference>
<dbReference type="Gene3D" id="3.30.1240.10">
    <property type="match status" value="1"/>
</dbReference>
<dbReference type="Proteomes" id="UP000470082">
    <property type="component" value="Unassembled WGS sequence"/>
</dbReference>
<evidence type="ECO:0000313" key="2">
    <source>
        <dbReference type="Proteomes" id="UP000470082"/>
    </source>
</evidence>
<dbReference type="Gene3D" id="3.40.50.1000">
    <property type="entry name" value="HAD superfamily/HAD-like"/>
    <property type="match status" value="1"/>
</dbReference>
<proteinExistence type="predicted"/>
<gene>
    <name evidence="1" type="ORF">FYJ50_08685</name>
</gene>
<dbReference type="EMBL" id="VUMM01000022">
    <property type="protein sequence ID" value="MSS02161.1"/>
    <property type="molecule type" value="Genomic_DNA"/>
</dbReference>
<dbReference type="GO" id="GO:0005829">
    <property type="term" value="C:cytosol"/>
    <property type="evidence" value="ECO:0007669"/>
    <property type="project" value="TreeGrafter"/>
</dbReference>
<name>A0A7X2N4B0_9FIRM</name>
<dbReference type="Pfam" id="PF08282">
    <property type="entry name" value="Hydrolase_3"/>
    <property type="match status" value="1"/>
</dbReference>
<dbReference type="PANTHER" id="PTHR10000">
    <property type="entry name" value="PHOSPHOSERINE PHOSPHATASE"/>
    <property type="match status" value="1"/>
</dbReference>
<sequence length="267" mass="31170">MKEECMKKIVFLDLDGTFWEFEKVPESALKAIKSAKENGHKIFVNTGRTKCEVPDSLWELNLDGYCFSAGSEIYLNKERILYQPLGVKIAKEIQNIMEKYHCAYSMEGSNVTFINELNRIRMAEFSKENRIGNHFISFPDVNLMKEEDYKQIMKISIHLEKEEDKEKILKELPEEVLYTEFRKFGGEITLKQYNKATAIQFLETYFHNEYKSMAIGDSENDIPMLKYAQISIAMGNGSDCVKEICDYVTDDINKDGLYKAFYHYHLI</sequence>
<dbReference type="AlphaFoldDB" id="A0A7X2N4B0"/>
<dbReference type="PANTHER" id="PTHR10000:SF25">
    <property type="entry name" value="PHOSPHATASE YKRA-RELATED"/>
    <property type="match status" value="1"/>
</dbReference>
<dbReference type="NCBIfam" id="TIGR00099">
    <property type="entry name" value="Cof-subfamily"/>
    <property type="match status" value="1"/>
</dbReference>
<dbReference type="InterPro" id="IPR036412">
    <property type="entry name" value="HAD-like_sf"/>
</dbReference>
<dbReference type="PROSITE" id="PS01229">
    <property type="entry name" value="COF_2"/>
    <property type="match status" value="1"/>
</dbReference>